<keyword evidence="4" id="KW-1185">Reference proteome</keyword>
<name>A0ABU3V5R0_9ACTN</name>
<dbReference type="EMBL" id="JARAKF010000003">
    <property type="protein sequence ID" value="MDU9001508.1"/>
    <property type="molecule type" value="Genomic_DNA"/>
</dbReference>
<reference evidence="3 4" key="1">
    <citation type="submission" date="2023-02" db="EMBL/GenBank/DDBJ databases">
        <authorList>
            <person name="Maleckis M."/>
        </authorList>
    </citation>
    <scope>NUCLEOTIDE SEQUENCE [LARGE SCALE GENOMIC DNA]</scope>
    <source>
        <strain evidence="3 4">P8-A2</strain>
        <plasmid evidence="3">unnamed1</plasmid>
    </source>
</reference>
<dbReference type="Pfam" id="PF13276">
    <property type="entry name" value="HTH_21"/>
    <property type="match status" value="1"/>
</dbReference>
<comment type="caution">
    <text evidence="3">The sequence shown here is derived from an EMBL/GenBank/DDBJ whole genome shotgun (WGS) entry which is preliminary data.</text>
</comment>
<sequence length="98" mass="10798">MVLQAPYTPAHLRELRRQHLVEAVKEEFDDSGGTYGSSTIWIRLVGQGWRVSVNAIAEIMSEFGWSRGRYADGGGWPGRGNGRPPRTSCGGTSPVPRR</sequence>
<evidence type="ECO:0000313" key="4">
    <source>
        <dbReference type="Proteomes" id="UP001257627"/>
    </source>
</evidence>
<evidence type="ECO:0000259" key="2">
    <source>
        <dbReference type="Pfam" id="PF13276"/>
    </source>
</evidence>
<gene>
    <name evidence="3" type="ORF">PU648_56725</name>
</gene>
<evidence type="ECO:0000256" key="1">
    <source>
        <dbReference type="SAM" id="MobiDB-lite"/>
    </source>
</evidence>
<organism evidence="3 4">
    <name type="scientific">Streptomyces mirabilis</name>
    <dbReference type="NCBI Taxonomy" id="68239"/>
    <lineage>
        <taxon>Bacteria</taxon>
        <taxon>Bacillati</taxon>
        <taxon>Actinomycetota</taxon>
        <taxon>Actinomycetes</taxon>
        <taxon>Kitasatosporales</taxon>
        <taxon>Streptomycetaceae</taxon>
        <taxon>Streptomyces</taxon>
    </lineage>
</organism>
<dbReference type="RefSeq" id="WP_266944508.1">
    <property type="nucleotide sequence ID" value="NZ_JAPEMK010000002.1"/>
</dbReference>
<feature type="region of interest" description="Disordered" evidence="1">
    <location>
        <begin position="73"/>
        <end position="98"/>
    </location>
</feature>
<dbReference type="InterPro" id="IPR025948">
    <property type="entry name" value="HTH-like_dom"/>
</dbReference>
<feature type="domain" description="HTH-like" evidence="2">
    <location>
        <begin position="17"/>
        <end position="69"/>
    </location>
</feature>
<proteinExistence type="predicted"/>
<dbReference type="Proteomes" id="UP001257627">
    <property type="component" value="Unassembled WGS sequence"/>
</dbReference>
<evidence type="ECO:0000313" key="3">
    <source>
        <dbReference type="EMBL" id="MDU9001508.1"/>
    </source>
</evidence>
<geneLocation type="plasmid" evidence="3">
    <name>unnamed1</name>
</geneLocation>
<protein>
    <submittedName>
        <fullName evidence="3">IS3 family transposase</fullName>
    </submittedName>
</protein>
<accession>A0ABU3V5R0</accession>
<keyword evidence="3" id="KW-0614">Plasmid</keyword>